<gene>
    <name evidence="3" type="primary">LOC109129628</name>
</gene>
<sequence length="91" mass="10434">MADQNRRPLSSEEKTVKSPNVLERVKEEIQAMGHHDEKSRSHHRKETHGTSDDIDQNTPIDDVKAPGFFQRVIEEIQAIFNAVTPKRSSKK</sequence>
<dbReference type="PANTHER" id="PTHR35277:SF10">
    <property type="entry name" value="OS09G0363700 PROTEIN"/>
    <property type="match status" value="1"/>
</dbReference>
<organism evidence="2 3">
    <name type="scientific">Camelina sativa</name>
    <name type="common">False flax</name>
    <name type="synonym">Myagrum sativum</name>
    <dbReference type="NCBI Taxonomy" id="90675"/>
    <lineage>
        <taxon>Eukaryota</taxon>
        <taxon>Viridiplantae</taxon>
        <taxon>Streptophyta</taxon>
        <taxon>Embryophyta</taxon>
        <taxon>Tracheophyta</taxon>
        <taxon>Spermatophyta</taxon>
        <taxon>Magnoliopsida</taxon>
        <taxon>eudicotyledons</taxon>
        <taxon>Gunneridae</taxon>
        <taxon>Pentapetalae</taxon>
        <taxon>rosids</taxon>
        <taxon>malvids</taxon>
        <taxon>Brassicales</taxon>
        <taxon>Brassicaceae</taxon>
        <taxon>Camelineae</taxon>
        <taxon>Camelina</taxon>
    </lineage>
</organism>
<name>A0ABM1R3T0_CAMSA</name>
<reference evidence="2" key="1">
    <citation type="journal article" date="2014" name="Nat. Commun.">
        <title>The emerging biofuel crop Camelina sativa retains a highly undifferentiated hexaploid genome structure.</title>
        <authorList>
            <person name="Kagale S."/>
            <person name="Koh C."/>
            <person name="Nixon J."/>
            <person name="Bollina V."/>
            <person name="Clarke W.E."/>
            <person name="Tuteja R."/>
            <person name="Spillane C."/>
            <person name="Robinson S.J."/>
            <person name="Links M.G."/>
            <person name="Clarke C."/>
            <person name="Higgins E.E."/>
            <person name="Huebert T."/>
            <person name="Sharpe A.G."/>
            <person name="Parkin I.A."/>
        </authorList>
    </citation>
    <scope>NUCLEOTIDE SEQUENCE [LARGE SCALE GENOMIC DNA]</scope>
    <source>
        <strain evidence="2">cv. DH55</strain>
    </source>
</reference>
<dbReference type="PANTHER" id="PTHR35277">
    <property type="entry name" value="OS09G0363700 PROTEIN"/>
    <property type="match status" value="1"/>
</dbReference>
<evidence type="ECO:0000256" key="1">
    <source>
        <dbReference type="SAM" id="MobiDB-lite"/>
    </source>
</evidence>
<dbReference type="GeneID" id="109129628"/>
<keyword evidence="2" id="KW-1185">Reference proteome</keyword>
<feature type="compositionally biased region" description="Basic and acidic residues" evidence="1">
    <location>
        <begin position="23"/>
        <end position="39"/>
    </location>
</feature>
<evidence type="ECO:0000313" key="3">
    <source>
        <dbReference type="RefSeq" id="XP_019093668.1"/>
    </source>
</evidence>
<dbReference type="Proteomes" id="UP000694864">
    <property type="component" value="Chromosome 16"/>
</dbReference>
<proteinExistence type="predicted"/>
<feature type="region of interest" description="Disordered" evidence="1">
    <location>
        <begin position="1"/>
        <end position="62"/>
    </location>
</feature>
<reference evidence="3" key="2">
    <citation type="submission" date="2025-08" db="UniProtKB">
        <authorList>
            <consortium name="RefSeq"/>
        </authorList>
    </citation>
    <scope>IDENTIFICATION</scope>
    <source>
        <tissue evidence="3">Leaf</tissue>
    </source>
</reference>
<evidence type="ECO:0000313" key="2">
    <source>
        <dbReference type="Proteomes" id="UP000694864"/>
    </source>
</evidence>
<accession>A0ABM1R3T0</accession>
<dbReference type="RefSeq" id="XP_019093668.1">
    <property type="nucleotide sequence ID" value="XM_019238123.1"/>
</dbReference>
<protein>
    <submittedName>
        <fullName evidence="3">Uncharacterized protein LOC109129628</fullName>
    </submittedName>
</protein>
<feature type="compositionally biased region" description="Basic and acidic residues" evidence="1">
    <location>
        <begin position="1"/>
        <end position="16"/>
    </location>
</feature>